<name>A0A6P8HY38_ACTTE</name>
<dbReference type="SUPFAM" id="SSF53756">
    <property type="entry name" value="UDP-Glycosyltransferase/glycogen phosphorylase"/>
    <property type="match status" value="1"/>
</dbReference>
<organism evidence="5 6">
    <name type="scientific">Actinia tenebrosa</name>
    <name type="common">Australian red waratah sea anemone</name>
    <dbReference type="NCBI Taxonomy" id="6105"/>
    <lineage>
        <taxon>Eukaryota</taxon>
        <taxon>Metazoa</taxon>
        <taxon>Cnidaria</taxon>
        <taxon>Anthozoa</taxon>
        <taxon>Hexacorallia</taxon>
        <taxon>Actiniaria</taxon>
        <taxon>Actiniidae</taxon>
        <taxon>Actinia</taxon>
    </lineage>
</organism>
<protein>
    <submittedName>
        <fullName evidence="6">UDP-glucuronosyltransferase 2B17-like</fullName>
    </submittedName>
</protein>
<gene>
    <name evidence="6" type="primary">LOC116297234</name>
</gene>
<reference evidence="6" key="1">
    <citation type="submission" date="2025-08" db="UniProtKB">
        <authorList>
            <consortium name="RefSeq"/>
        </authorList>
    </citation>
    <scope>IDENTIFICATION</scope>
    <source>
        <tissue evidence="6">Tentacle</tissue>
    </source>
</reference>
<dbReference type="RefSeq" id="XP_031561284.1">
    <property type="nucleotide sequence ID" value="XM_031705424.1"/>
</dbReference>
<dbReference type="PANTHER" id="PTHR48043">
    <property type="entry name" value="EG:EG0003.4 PROTEIN-RELATED"/>
    <property type="match status" value="1"/>
</dbReference>
<dbReference type="InterPro" id="IPR050271">
    <property type="entry name" value="UDP-glycosyltransferase"/>
</dbReference>
<dbReference type="PANTHER" id="PTHR48043:SF145">
    <property type="entry name" value="FI06409P-RELATED"/>
    <property type="match status" value="1"/>
</dbReference>
<sequence length="391" mass="44169">MSLTSRSFVLLSLLVAFFSLCHGAKILFMPMFGSSHYFVFKKIATEIASRGHEVKVLTPSNLERFVGESSISHLIYESPSELNQIEENIERITKDNLVNFIFRVFPFAIVLKIQEMVCRDLVKNKKVVNEIKEFKADLLVSDMVFMCGPVIQDLLDVPRVDVAPTSIVPFFMQPLQVPCPVSYTPQMGTESTDDMSFFQRVHNMAIYILSGVLREFFVYKPFGDLKKKFKIRPERSFREALQNGEMLVVQADFTLDIPRSLPPAVKMIGAVLPEPAQPLPADLEQFMQSSGEHGVILVTFGSMVSKLDASILKKMSVVFGRLKQKILWKVKREALPSDISSNIKAVKWLPQNDVLGHHKARLFISHMGHNGMYEALYHGVPLVACPLFGDQ</sequence>
<dbReference type="InParanoid" id="A0A6P8HY38"/>
<dbReference type="FunFam" id="3.40.50.2000:FF:000021">
    <property type="entry name" value="UDP-glucuronosyltransferase"/>
    <property type="match status" value="1"/>
</dbReference>
<evidence type="ECO:0000256" key="4">
    <source>
        <dbReference type="SAM" id="SignalP"/>
    </source>
</evidence>
<evidence type="ECO:0000256" key="3">
    <source>
        <dbReference type="ARBA" id="ARBA00022679"/>
    </source>
</evidence>
<dbReference type="InterPro" id="IPR002213">
    <property type="entry name" value="UDP_glucos_trans"/>
</dbReference>
<evidence type="ECO:0000313" key="5">
    <source>
        <dbReference type="Proteomes" id="UP000515163"/>
    </source>
</evidence>
<dbReference type="KEGG" id="aten:116297234"/>
<dbReference type="OrthoDB" id="5973741at2759"/>
<keyword evidence="2" id="KW-0328">Glycosyltransferase</keyword>
<keyword evidence="5" id="KW-1185">Reference proteome</keyword>
<feature type="chain" id="PRO_5027569181" evidence="4">
    <location>
        <begin position="24"/>
        <end position="391"/>
    </location>
</feature>
<feature type="non-terminal residue" evidence="6">
    <location>
        <position position="391"/>
    </location>
</feature>
<dbReference type="CDD" id="cd03784">
    <property type="entry name" value="GT1_Gtf-like"/>
    <property type="match status" value="1"/>
</dbReference>
<dbReference type="AlphaFoldDB" id="A0A6P8HY38"/>
<dbReference type="Pfam" id="PF00201">
    <property type="entry name" value="UDPGT"/>
    <property type="match status" value="1"/>
</dbReference>
<comment type="similarity">
    <text evidence="1">Belongs to the UDP-glycosyltransferase family.</text>
</comment>
<evidence type="ECO:0000256" key="1">
    <source>
        <dbReference type="ARBA" id="ARBA00009995"/>
    </source>
</evidence>
<evidence type="ECO:0000313" key="6">
    <source>
        <dbReference type="RefSeq" id="XP_031561284.1"/>
    </source>
</evidence>
<dbReference type="GO" id="GO:0008194">
    <property type="term" value="F:UDP-glycosyltransferase activity"/>
    <property type="evidence" value="ECO:0007669"/>
    <property type="project" value="InterPro"/>
</dbReference>
<dbReference type="GeneID" id="116297234"/>
<dbReference type="FunCoup" id="A0A6P8HY38">
    <property type="interactions" value="668"/>
</dbReference>
<feature type="signal peptide" evidence="4">
    <location>
        <begin position="1"/>
        <end position="23"/>
    </location>
</feature>
<dbReference type="Proteomes" id="UP000515163">
    <property type="component" value="Unplaced"/>
</dbReference>
<evidence type="ECO:0000256" key="2">
    <source>
        <dbReference type="ARBA" id="ARBA00022676"/>
    </source>
</evidence>
<proteinExistence type="inferred from homology"/>
<keyword evidence="4" id="KW-0732">Signal</keyword>
<dbReference type="Gene3D" id="3.40.50.2000">
    <property type="entry name" value="Glycogen Phosphorylase B"/>
    <property type="match status" value="2"/>
</dbReference>
<keyword evidence="3" id="KW-0808">Transferase</keyword>
<accession>A0A6P8HY38</accession>